<dbReference type="GO" id="GO:0000118">
    <property type="term" value="C:histone deacetylase complex"/>
    <property type="evidence" value="ECO:0007669"/>
    <property type="project" value="TreeGrafter"/>
</dbReference>
<evidence type="ECO:0000256" key="8">
    <source>
        <dbReference type="PROSITE-ProRule" id="PRU01002"/>
    </source>
</evidence>
<dbReference type="AlphaFoldDB" id="A0AAP0R1R0"/>
<evidence type="ECO:0000313" key="12">
    <source>
        <dbReference type="Proteomes" id="UP001415857"/>
    </source>
</evidence>
<dbReference type="GO" id="GO:0006357">
    <property type="term" value="P:regulation of transcription by RNA polymerase II"/>
    <property type="evidence" value="ECO:0007669"/>
    <property type="project" value="TreeGrafter"/>
</dbReference>
<dbReference type="GO" id="GO:0031490">
    <property type="term" value="F:chromatin DNA binding"/>
    <property type="evidence" value="ECO:0007669"/>
    <property type="project" value="TreeGrafter"/>
</dbReference>
<organism evidence="11 12">
    <name type="scientific">Liquidambar formosana</name>
    <name type="common">Formosan gum</name>
    <dbReference type="NCBI Taxonomy" id="63359"/>
    <lineage>
        <taxon>Eukaryota</taxon>
        <taxon>Viridiplantae</taxon>
        <taxon>Streptophyta</taxon>
        <taxon>Embryophyta</taxon>
        <taxon>Tracheophyta</taxon>
        <taxon>Spermatophyta</taxon>
        <taxon>Magnoliopsida</taxon>
        <taxon>eudicotyledons</taxon>
        <taxon>Gunneridae</taxon>
        <taxon>Pentapetalae</taxon>
        <taxon>Saxifragales</taxon>
        <taxon>Altingiaceae</taxon>
        <taxon>Liquidambar</taxon>
    </lineage>
</organism>
<gene>
    <name evidence="11" type="ORF">L1049_010273</name>
</gene>
<evidence type="ECO:0000256" key="2">
    <source>
        <dbReference type="ARBA" id="ARBA00006801"/>
    </source>
</evidence>
<keyword evidence="5" id="KW-0804">Transcription</keyword>
<name>A0AAP0R1R0_LIQFO</name>
<keyword evidence="3" id="KW-0479">Metal-binding</keyword>
<dbReference type="Pfam" id="PF10497">
    <property type="entry name" value="zf-4CXXC_R1"/>
    <property type="match status" value="1"/>
</dbReference>
<keyword evidence="7" id="KW-0863">Zinc-finger</keyword>
<dbReference type="EMBL" id="JBBPBK010000016">
    <property type="protein sequence ID" value="KAK9267837.1"/>
    <property type="molecule type" value="Genomic_DNA"/>
</dbReference>
<dbReference type="PROSITE" id="PS50089">
    <property type="entry name" value="ZF_RING_2"/>
    <property type="match status" value="1"/>
</dbReference>
<protein>
    <recommendedName>
        <fullName evidence="13">WRC domain-containing protein</fullName>
    </recommendedName>
</protein>
<comment type="caution">
    <text evidence="8">Lacks conserved residue(s) required for the propagation of feature annotation.</text>
</comment>
<dbReference type="GO" id="GO:0000785">
    <property type="term" value="C:chromatin"/>
    <property type="evidence" value="ECO:0007669"/>
    <property type="project" value="TreeGrafter"/>
</dbReference>
<accession>A0AAP0R1R0</accession>
<evidence type="ECO:0000256" key="4">
    <source>
        <dbReference type="ARBA" id="ARBA00023015"/>
    </source>
</evidence>
<evidence type="ECO:0000256" key="1">
    <source>
        <dbReference type="ARBA" id="ARBA00004123"/>
    </source>
</evidence>
<dbReference type="InterPro" id="IPR001841">
    <property type="entry name" value="Znf_RING"/>
</dbReference>
<proteinExistence type="inferred from homology"/>
<dbReference type="PROSITE" id="PS51667">
    <property type="entry name" value="WRC"/>
    <property type="match status" value="1"/>
</dbReference>
<feature type="domain" description="RING-type" evidence="9">
    <location>
        <begin position="217"/>
        <end position="262"/>
    </location>
</feature>
<keyword evidence="4" id="KW-0805">Transcription regulation</keyword>
<dbReference type="InterPro" id="IPR018866">
    <property type="entry name" value="Znf-4CXXC_R1"/>
</dbReference>
<comment type="similarity">
    <text evidence="2">Belongs to the JARID1 histone demethylase family.</text>
</comment>
<evidence type="ECO:0000256" key="7">
    <source>
        <dbReference type="PROSITE-ProRule" id="PRU00175"/>
    </source>
</evidence>
<dbReference type="PANTHER" id="PTHR12549:SF42">
    <property type="entry name" value="LYSINE-SPECIFIC DEMETHYLASE JMJ28"/>
    <property type="match status" value="1"/>
</dbReference>
<dbReference type="InterPro" id="IPR045109">
    <property type="entry name" value="LSDs-like"/>
</dbReference>
<evidence type="ECO:0000256" key="5">
    <source>
        <dbReference type="ARBA" id="ARBA00023163"/>
    </source>
</evidence>
<evidence type="ECO:0000259" key="10">
    <source>
        <dbReference type="PROSITE" id="PS51667"/>
    </source>
</evidence>
<comment type="subcellular location">
    <subcellularLocation>
        <location evidence="1">Nucleus</location>
    </subcellularLocation>
</comment>
<reference evidence="11 12" key="1">
    <citation type="journal article" date="2024" name="Plant J.">
        <title>Genome sequences and population genomics reveal climatic adaptation and genomic divergence between two closely related sweetgum species.</title>
        <authorList>
            <person name="Xu W.Q."/>
            <person name="Ren C.Q."/>
            <person name="Zhang X.Y."/>
            <person name="Comes H.P."/>
            <person name="Liu X.H."/>
            <person name="Li Y.G."/>
            <person name="Kettle C.J."/>
            <person name="Jalonen R."/>
            <person name="Gaisberger H."/>
            <person name="Ma Y.Z."/>
            <person name="Qiu Y.X."/>
        </authorList>
    </citation>
    <scope>NUCLEOTIDE SEQUENCE [LARGE SCALE GENOMIC DNA]</scope>
    <source>
        <strain evidence="11">Hangzhou</strain>
    </source>
</reference>
<comment type="caution">
    <text evidence="11">The sequence shown here is derived from an EMBL/GenBank/DDBJ whole genome shotgun (WGS) entry which is preliminary data.</text>
</comment>
<sequence>MEGDEGLPDHLRCSRTDGRQWRCKKRVMDNKKLCEVHHLQGRHRQYKQKVPDSLKLQRKKRLKPLNKAPKLHNLKIRAKKVVESAKRRRSSVGVSEALDEALKKMKLKKGDLRLELIRMFLRRQVERRKKRELEAEDEGELMRDLPNGLMAISPPPARQQFGNAGPFCEVKIGIDSGSFTRRCFRSKNIEPLPIGSLQVVPFARDVANLRRRRRKSCHWCLKSSFRTLIKCSSCQKELFCMDCIEERYVNTEEVKMACPVCRGTCSCKACLENQSKDIECKEFLMDRSKVERIQHFHYMMCMLLPVLEIWNKSTMTRVLSWK</sequence>
<dbReference type="InterPro" id="IPR014977">
    <property type="entry name" value="WRC_dom"/>
</dbReference>
<keyword evidence="6" id="KW-0539">Nucleus</keyword>
<keyword evidence="12" id="KW-1185">Reference proteome</keyword>
<evidence type="ECO:0000256" key="3">
    <source>
        <dbReference type="ARBA" id="ARBA00022723"/>
    </source>
</evidence>
<evidence type="ECO:0000259" key="9">
    <source>
        <dbReference type="PROSITE" id="PS50089"/>
    </source>
</evidence>
<feature type="domain" description="WRC" evidence="10">
    <location>
        <begin position="7"/>
        <end position="53"/>
    </location>
</feature>
<dbReference type="GO" id="GO:0032454">
    <property type="term" value="F:histone H3K9 demethylase activity"/>
    <property type="evidence" value="ECO:0007669"/>
    <property type="project" value="InterPro"/>
</dbReference>
<keyword evidence="7" id="KW-0862">Zinc</keyword>
<evidence type="ECO:0000256" key="6">
    <source>
        <dbReference type="ARBA" id="ARBA00023242"/>
    </source>
</evidence>
<dbReference type="GO" id="GO:0003712">
    <property type="term" value="F:transcription coregulator activity"/>
    <property type="evidence" value="ECO:0007669"/>
    <property type="project" value="TreeGrafter"/>
</dbReference>
<dbReference type="Proteomes" id="UP001415857">
    <property type="component" value="Unassembled WGS sequence"/>
</dbReference>
<dbReference type="GO" id="GO:0008270">
    <property type="term" value="F:zinc ion binding"/>
    <property type="evidence" value="ECO:0007669"/>
    <property type="project" value="UniProtKB-KW"/>
</dbReference>
<dbReference type="PANTHER" id="PTHR12549">
    <property type="entry name" value="JMJC DOMAIN-CONTAINING HISTONE DEMETHYLATION PROTEIN"/>
    <property type="match status" value="1"/>
</dbReference>
<dbReference type="Pfam" id="PF08879">
    <property type="entry name" value="WRC"/>
    <property type="match status" value="1"/>
</dbReference>
<evidence type="ECO:0008006" key="13">
    <source>
        <dbReference type="Google" id="ProtNLM"/>
    </source>
</evidence>
<evidence type="ECO:0000313" key="11">
    <source>
        <dbReference type="EMBL" id="KAK9267837.1"/>
    </source>
</evidence>